<name>F2IIY4_FLUTR</name>
<keyword evidence="1" id="KW-0472">Membrane</keyword>
<keyword evidence="1" id="KW-1133">Transmembrane helix</keyword>
<dbReference type="Proteomes" id="UP000007463">
    <property type="component" value="Chromosome"/>
</dbReference>
<keyword evidence="1" id="KW-0812">Transmembrane</keyword>
<protein>
    <submittedName>
        <fullName evidence="2">Uncharacterized protein</fullName>
    </submittedName>
</protein>
<evidence type="ECO:0000313" key="3">
    <source>
        <dbReference type="Proteomes" id="UP000007463"/>
    </source>
</evidence>
<reference evidence="2 3" key="1">
    <citation type="journal article" date="2011" name="Stand. Genomic Sci.">
        <title>Complete genome sequence of the gliding freshwater bacterium Fluviicola taffensis type strain (RW262).</title>
        <authorList>
            <person name="Woyke T."/>
            <person name="Chertkov O."/>
            <person name="Lapidus A."/>
            <person name="Nolan M."/>
            <person name="Lucas S."/>
            <person name="Del Rio T.G."/>
            <person name="Tice H."/>
            <person name="Cheng J.F."/>
            <person name="Tapia R."/>
            <person name="Han C."/>
            <person name="Goodwin L."/>
            <person name="Pitluck S."/>
            <person name="Liolios K."/>
            <person name="Pagani I."/>
            <person name="Ivanova N."/>
            <person name="Huntemann M."/>
            <person name="Mavromatis K."/>
            <person name="Mikhailova N."/>
            <person name="Pati A."/>
            <person name="Chen A."/>
            <person name="Palaniappan K."/>
            <person name="Land M."/>
            <person name="Hauser L."/>
            <person name="Brambilla E.M."/>
            <person name="Rohde M."/>
            <person name="Mwirichia R."/>
            <person name="Sikorski J."/>
            <person name="Tindall B.J."/>
            <person name="Goker M."/>
            <person name="Bristow J."/>
            <person name="Eisen J.A."/>
            <person name="Markowitz V."/>
            <person name="Hugenholtz P."/>
            <person name="Klenk H.P."/>
            <person name="Kyrpides N.C."/>
        </authorList>
    </citation>
    <scope>NUCLEOTIDE SEQUENCE [LARGE SCALE GENOMIC DNA]</scope>
    <source>
        <strain evidence="3">DSM 16823 / RW262 / RW262</strain>
    </source>
</reference>
<feature type="transmembrane region" description="Helical" evidence="1">
    <location>
        <begin position="20"/>
        <end position="37"/>
    </location>
</feature>
<dbReference type="HOGENOM" id="CLU_1832211_0_0_10"/>
<organism evidence="2 3">
    <name type="scientific">Fluviicola taffensis (strain DSM 16823 / NCIMB 13979 / RW262)</name>
    <dbReference type="NCBI Taxonomy" id="755732"/>
    <lineage>
        <taxon>Bacteria</taxon>
        <taxon>Pseudomonadati</taxon>
        <taxon>Bacteroidota</taxon>
        <taxon>Flavobacteriia</taxon>
        <taxon>Flavobacteriales</taxon>
        <taxon>Crocinitomicaceae</taxon>
        <taxon>Fluviicola</taxon>
    </lineage>
</organism>
<dbReference type="KEGG" id="fte:Fluta_1855"/>
<keyword evidence="3" id="KW-1185">Reference proteome</keyword>
<proteinExistence type="predicted"/>
<accession>F2IIY4</accession>
<evidence type="ECO:0000256" key="1">
    <source>
        <dbReference type="SAM" id="Phobius"/>
    </source>
</evidence>
<dbReference type="EMBL" id="CP002542">
    <property type="protein sequence ID" value="AEA43842.1"/>
    <property type="molecule type" value="Genomic_DNA"/>
</dbReference>
<reference evidence="3" key="2">
    <citation type="submission" date="2011-02" db="EMBL/GenBank/DDBJ databases">
        <title>The complete genome of Fluviicola taffensis DSM 16823.</title>
        <authorList>
            <consortium name="US DOE Joint Genome Institute (JGI-PGF)"/>
            <person name="Lucas S."/>
            <person name="Copeland A."/>
            <person name="Lapidus A."/>
            <person name="Bruce D."/>
            <person name="Goodwin L."/>
            <person name="Pitluck S."/>
            <person name="Kyrpides N."/>
            <person name="Mavromatis K."/>
            <person name="Ivanova N."/>
            <person name="Mikhailova N."/>
            <person name="Pagani I."/>
            <person name="Chertkov O."/>
            <person name="Detter J.C."/>
            <person name="Han C."/>
            <person name="Tapia R."/>
            <person name="Land M."/>
            <person name="Hauser L."/>
            <person name="Markowitz V."/>
            <person name="Cheng J.-F."/>
            <person name="Hugenholtz P."/>
            <person name="Woyke T."/>
            <person name="Wu D."/>
            <person name="Tindall B."/>
            <person name="Pomrenke H.G."/>
            <person name="Brambilla E."/>
            <person name="Klenk H.-P."/>
            <person name="Eisen J.A."/>
        </authorList>
    </citation>
    <scope>NUCLEOTIDE SEQUENCE [LARGE SCALE GENOMIC DNA]</scope>
    <source>
        <strain evidence="3">DSM 16823 / RW262 / RW262</strain>
    </source>
</reference>
<dbReference type="STRING" id="755732.Fluta_1855"/>
<evidence type="ECO:0000313" key="2">
    <source>
        <dbReference type="EMBL" id="AEA43842.1"/>
    </source>
</evidence>
<sequence length="155" mass="17979" precursor="true">MDFETVVVIEPTNSMKMKLHISNWLSFSLFFFLIFSCKKKDDFLPLKTGKYQVDYKVLRSNGDIDNYQYTAYGPKNLALKYLFDIKLTDTTNFCNVSISYNQRKLNNFLWTICPSGTGKSLKITYYDCSEENLTIYYTSSSDTTSGTVIFNLLEE</sequence>
<dbReference type="AlphaFoldDB" id="F2IIY4"/>
<gene>
    <name evidence="2" type="ordered locus">Fluta_1855</name>
</gene>